<dbReference type="SUPFAM" id="SSF47413">
    <property type="entry name" value="lambda repressor-like DNA-binding domains"/>
    <property type="match status" value="1"/>
</dbReference>
<evidence type="ECO:0000313" key="15">
    <source>
        <dbReference type="Ensembl" id="ENSSTUP00000086850.1"/>
    </source>
</evidence>
<feature type="domain" description="POU-specific" evidence="14">
    <location>
        <begin position="185"/>
        <end position="259"/>
    </location>
</feature>
<dbReference type="GO" id="GO:0000978">
    <property type="term" value="F:RNA polymerase II cis-regulatory region sequence-specific DNA binding"/>
    <property type="evidence" value="ECO:0007669"/>
    <property type="project" value="TreeGrafter"/>
</dbReference>
<evidence type="ECO:0000256" key="4">
    <source>
        <dbReference type="ARBA" id="ARBA00022473"/>
    </source>
</evidence>
<evidence type="ECO:0000256" key="9">
    <source>
        <dbReference type="PROSITE-ProRule" id="PRU00108"/>
    </source>
</evidence>
<keyword evidence="5 9" id="KW-0238">DNA-binding</keyword>
<dbReference type="PROSITE" id="PS00465">
    <property type="entry name" value="POU_2"/>
    <property type="match status" value="1"/>
</dbReference>
<dbReference type="GeneTree" id="ENSGT00940000160115"/>
<dbReference type="FunFam" id="1.10.260.40:FF:000001">
    <property type="entry name" value="POU domain protein"/>
    <property type="match status" value="1"/>
</dbReference>
<dbReference type="CDD" id="cd00086">
    <property type="entry name" value="homeodomain"/>
    <property type="match status" value="1"/>
</dbReference>
<dbReference type="SMART" id="SM00389">
    <property type="entry name" value="HOX"/>
    <property type="match status" value="1"/>
</dbReference>
<feature type="region of interest" description="Disordered" evidence="12">
    <location>
        <begin position="1"/>
        <end position="87"/>
    </location>
</feature>
<dbReference type="PANTHER" id="PTHR11636">
    <property type="entry name" value="POU DOMAIN"/>
    <property type="match status" value="1"/>
</dbReference>
<dbReference type="Ensembl" id="ENSSTUT00000092457.1">
    <property type="protein sequence ID" value="ENSSTUP00000086850.1"/>
    <property type="gene ID" value="ENSSTUG00000038251.1"/>
</dbReference>
<keyword evidence="4" id="KW-0217">Developmental protein</keyword>
<dbReference type="PROSITE" id="PS51179">
    <property type="entry name" value="POU_3"/>
    <property type="match status" value="1"/>
</dbReference>
<dbReference type="InterPro" id="IPR010982">
    <property type="entry name" value="Lambda_DNA-bd_dom_sf"/>
</dbReference>
<reference evidence="15" key="2">
    <citation type="submission" date="2025-09" db="UniProtKB">
        <authorList>
            <consortium name="Ensembl"/>
        </authorList>
    </citation>
    <scope>IDENTIFICATION</scope>
</reference>
<evidence type="ECO:0000256" key="3">
    <source>
        <dbReference type="ARBA" id="ARBA00010250"/>
    </source>
</evidence>
<keyword evidence="7 11" id="KW-0804">Transcription</keyword>
<evidence type="ECO:0000256" key="6">
    <source>
        <dbReference type="ARBA" id="ARBA00023155"/>
    </source>
</evidence>
<proteinExistence type="inferred from homology"/>
<evidence type="ECO:0000256" key="7">
    <source>
        <dbReference type="ARBA" id="ARBA00023163"/>
    </source>
</evidence>
<evidence type="ECO:0000256" key="12">
    <source>
        <dbReference type="SAM" id="MobiDB-lite"/>
    </source>
</evidence>
<evidence type="ECO:0000256" key="11">
    <source>
        <dbReference type="RuleBase" id="RU361194"/>
    </source>
</evidence>
<feature type="compositionally biased region" description="Low complexity" evidence="12">
    <location>
        <begin position="397"/>
        <end position="415"/>
    </location>
</feature>
<evidence type="ECO:0000256" key="2">
    <source>
        <dbReference type="ARBA" id="ARBA00008879"/>
    </source>
</evidence>
<evidence type="ECO:0000256" key="10">
    <source>
        <dbReference type="RuleBase" id="RU000682"/>
    </source>
</evidence>
<evidence type="ECO:0000256" key="1">
    <source>
        <dbReference type="ARBA" id="ARBA00004123"/>
    </source>
</evidence>
<dbReference type="FunFam" id="1.10.10.60:FF:000005">
    <property type="entry name" value="POU domain protein"/>
    <property type="match status" value="1"/>
</dbReference>
<dbReference type="InterPro" id="IPR001356">
    <property type="entry name" value="HD"/>
</dbReference>
<keyword evidence="16" id="KW-1185">Reference proteome</keyword>
<keyword evidence="6 9" id="KW-0371">Homeobox</keyword>
<dbReference type="Pfam" id="PF00046">
    <property type="entry name" value="Homeodomain"/>
    <property type="match status" value="1"/>
</dbReference>
<dbReference type="Pfam" id="PF00157">
    <property type="entry name" value="Pou"/>
    <property type="match status" value="1"/>
</dbReference>
<sequence>HHISAPISAMSKPVEVENTVADSPMESTDSERNGPDSNHQVSEQSALFNCIPRSLSSSQNKMEECGEMSPGPPPHHSHAPSQTPLPHTQLMLTGSQLAGDIQQLLQLQQLVLVPGHHLQSPQFLLQQHQGQQGLLSTPNLIQLPQQNQGSLLSTPTRLGLQAQRDKAMEGSGVMTSVSSVTSHPEEPSDLEELEVFARTFKQRRIKLGFTQGDVGMAMGKLYGNDFSQTTISRFEALNLSFKNMCKLKPLLEKWLNDAETMSTDSTMPSPSSLSSSSMGFEGLPGRRRKKRTSIETNVRVALERAFITNQKPTSEEILCIADQLSMEKEVIRVWFCNRRQKEKRINPNSATPPLPSQPPQAPPTHKPPCYSPHMLSSQLSQAVTSLSTTLTTMSSFSPLIPSGPTHSSLSSASSPVTPPPRSTASPAPPSHSTLSLNTG</sequence>
<feature type="domain" description="Homeobox" evidence="13">
    <location>
        <begin position="285"/>
        <end position="345"/>
    </location>
</feature>
<evidence type="ECO:0000259" key="13">
    <source>
        <dbReference type="PROSITE" id="PS50071"/>
    </source>
</evidence>
<comment type="subcellular location">
    <subcellularLocation>
        <location evidence="1 9 10">Nucleus</location>
    </subcellularLocation>
</comment>
<feature type="DNA-binding region" description="Homeobox" evidence="9">
    <location>
        <begin position="287"/>
        <end position="346"/>
    </location>
</feature>
<dbReference type="InterPro" id="IPR000327">
    <property type="entry name" value="POU_dom"/>
</dbReference>
<dbReference type="Gene3D" id="1.10.10.60">
    <property type="entry name" value="Homeodomain-like"/>
    <property type="match status" value="1"/>
</dbReference>
<comment type="similarity">
    <text evidence="3">Belongs to the POU transcription factor family. Class-3 subfamily.</text>
</comment>
<comment type="similarity">
    <text evidence="2">Belongs to the POU transcription factor family. Class-2 subfamily.</text>
</comment>
<dbReference type="PRINTS" id="PR00029">
    <property type="entry name" value="OCTAMER"/>
</dbReference>
<protein>
    <recommendedName>
        <fullName evidence="11">POU domain protein</fullName>
    </recommendedName>
</protein>
<dbReference type="AlphaFoldDB" id="A0A674CSY8"/>
<name>A0A674CSY8_SALTR</name>
<dbReference type="PANTHER" id="PTHR11636:SF46">
    <property type="entry name" value="POU DOMAIN, CLASS 2, TRANSCRIPTION FACTOR 2"/>
    <property type="match status" value="1"/>
</dbReference>
<feature type="compositionally biased region" description="Pro residues" evidence="12">
    <location>
        <begin position="416"/>
        <end position="429"/>
    </location>
</feature>
<evidence type="ECO:0000256" key="5">
    <source>
        <dbReference type="ARBA" id="ARBA00023125"/>
    </source>
</evidence>
<dbReference type="InterPro" id="IPR050255">
    <property type="entry name" value="POU_domain_TF"/>
</dbReference>
<evidence type="ECO:0000259" key="14">
    <source>
        <dbReference type="PROSITE" id="PS51179"/>
    </source>
</evidence>
<dbReference type="PROSITE" id="PS00035">
    <property type="entry name" value="POU_1"/>
    <property type="match status" value="1"/>
</dbReference>
<feature type="region of interest" description="Disordered" evidence="12">
    <location>
        <begin position="344"/>
        <end position="374"/>
    </location>
</feature>
<dbReference type="InterPro" id="IPR009057">
    <property type="entry name" value="Homeodomain-like_sf"/>
</dbReference>
<dbReference type="InterPro" id="IPR017970">
    <property type="entry name" value="Homeobox_CS"/>
</dbReference>
<dbReference type="GO" id="GO:0005634">
    <property type="term" value="C:nucleus"/>
    <property type="evidence" value="ECO:0007669"/>
    <property type="project" value="UniProtKB-SubCell"/>
</dbReference>
<dbReference type="InParanoid" id="A0A674CSY8"/>
<dbReference type="Gene3D" id="1.10.260.40">
    <property type="entry name" value="lambda repressor-like DNA-binding domains"/>
    <property type="match status" value="1"/>
</dbReference>
<dbReference type="SUPFAM" id="SSF46689">
    <property type="entry name" value="Homeodomain-like"/>
    <property type="match status" value="1"/>
</dbReference>
<dbReference type="InterPro" id="IPR013847">
    <property type="entry name" value="POU"/>
</dbReference>
<feature type="compositionally biased region" description="Low complexity" evidence="12">
    <location>
        <begin position="261"/>
        <end position="278"/>
    </location>
</feature>
<feature type="region of interest" description="Disordered" evidence="12">
    <location>
        <begin position="397"/>
        <end position="439"/>
    </location>
</feature>
<evidence type="ECO:0000313" key="16">
    <source>
        <dbReference type="Proteomes" id="UP000472277"/>
    </source>
</evidence>
<dbReference type="OMA" id="ERSFIMN"/>
<dbReference type="PRINTS" id="PR00028">
    <property type="entry name" value="POUDOMAIN"/>
</dbReference>
<dbReference type="SMART" id="SM00352">
    <property type="entry name" value="POU"/>
    <property type="match status" value="1"/>
</dbReference>
<feature type="compositionally biased region" description="Polar residues" evidence="12">
    <location>
        <begin position="35"/>
        <end position="47"/>
    </location>
</feature>
<dbReference type="Proteomes" id="UP000472277">
    <property type="component" value="Chromosome 37"/>
</dbReference>
<feature type="compositionally biased region" description="Pro residues" evidence="12">
    <location>
        <begin position="350"/>
        <end position="370"/>
    </location>
</feature>
<dbReference type="InterPro" id="IPR000972">
    <property type="entry name" value="TF_octamer"/>
</dbReference>
<feature type="compositionally biased region" description="Low complexity" evidence="12">
    <location>
        <begin position="430"/>
        <end position="439"/>
    </location>
</feature>
<accession>A0A674CSY8</accession>
<dbReference type="GO" id="GO:0000981">
    <property type="term" value="F:DNA-binding transcription factor activity, RNA polymerase II-specific"/>
    <property type="evidence" value="ECO:0007669"/>
    <property type="project" value="InterPro"/>
</dbReference>
<keyword evidence="8 9" id="KW-0539">Nucleus</keyword>
<dbReference type="PROSITE" id="PS50071">
    <property type="entry name" value="HOMEOBOX_2"/>
    <property type="match status" value="1"/>
</dbReference>
<feature type="region of interest" description="Disordered" evidence="12">
    <location>
        <begin position="261"/>
        <end position="290"/>
    </location>
</feature>
<organism evidence="15 16">
    <name type="scientific">Salmo trutta</name>
    <name type="common">Brown trout</name>
    <dbReference type="NCBI Taxonomy" id="8032"/>
    <lineage>
        <taxon>Eukaryota</taxon>
        <taxon>Metazoa</taxon>
        <taxon>Chordata</taxon>
        <taxon>Craniata</taxon>
        <taxon>Vertebrata</taxon>
        <taxon>Euteleostomi</taxon>
        <taxon>Actinopterygii</taxon>
        <taxon>Neopterygii</taxon>
        <taxon>Teleostei</taxon>
        <taxon>Protacanthopterygii</taxon>
        <taxon>Salmoniformes</taxon>
        <taxon>Salmonidae</taxon>
        <taxon>Salmoninae</taxon>
        <taxon>Salmo</taxon>
    </lineage>
</organism>
<dbReference type="PROSITE" id="PS00027">
    <property type="entry name" value="HOMEOBOX_1"/>
    <property type="match status" value="1"/>
</dbReference>
<evidence type="ECO:0000256" key="8">
    <source>
        <dbReference type="ARBA" id="ARBA00023242"/>
    </source>
</evidence>
<gene>
    <name evidence="15" type="primary">POU2F2</name>
</gene>
<reference evidence="15" key="1">
    <citation type="submission" date="2025-08" db="UniProtKB">
        <authorList>
            <consortium name="Ensembl"/>
        </authorList>
    </citation>
    <scope>IDENTIFICATION</scope>
</reference>